<dbReference type="AlphaFoldDB" id="A0A2V1H2S1"/>
<gene>
    <name evidence="1" type="ORF">DC094_06855</name>
</gene>
<name>A0A2V1H2S1_9GAMM</name>
<dbReference type="EMBL" id="QDDL01000002">
    <property type="protein sequence ID" value="PVZ70309.1"/>
    <property type="molecule type" value="Genomic_DNA"/>
</dbReference>
<accession>A0A2V1H2S1</accession>
<comment type="caution">
    <text evidence="1">The sequence shown here is derived from an EMBL/GenBank/DDBJ whole genome shotgun (WGS) entry which is preliminary data.</text>
</comment>
<organism evidence="1 2">
    <name type="scientific">Pelagibaculum spongiae</name>
    <dbReference type="NCBI Taxonomy" id="2080658"/>
    <lineage>
        <taxon>Bacteria</taxon>
        <taxon>Pseudomonadati</taxon>
        <taxon>Pseudomonadota</taxon>
        <taxon>Gammaproteobacteria</taxon>
        <taxon>Oceanospirillales</taxon>
        <taxon>Pelagibaculum</taxon>
    </lineage>
</organism>
<sequence>MKKIAVCSQNRRGVTGYAARCRNFMMFVVQTERKRIISREPYSLYKEETFFMTEDDKAHPLDEVDVLISGGMGSGLQQSLAKREITGLVTNEIDPTKAVKLYLKGQLPLVEIEDFHDSDEYIEDLSKLPPEIRNKCCGNTDASGGCCGKGLKGLV</sequence>
<evidence type="ECO:0000313" key="2">
    <source>
        <dbReference type="Proteomes" id="UP000244906"/>
    </source>
</evidence>
<protein>
    <recommendedName>
        <fullName evidence="3">Dinitrogenase iron-molybdenum cofactor biosynthesis domain-containing protein</fullName>
    </recommendedName>
</protein>
<dbReference type="SUPFAM" id="SSF53146">
    <property type="entry name" value="Nitrogenase accessory factor-like"/>
    <property type="match status" value="1"/>
</dbReference>
<dbReference type="InterPro" id="IPR036105">
    <property type="entry name" value="DiNase_FeMo-co_biosyn_sf"/>
</dbReference>
<reference evidence="1 2" key="1">
    <citation type="submission" date="2018-04" db="EMBL/GenBank/DDBJ databases">
        <title>Thalassorhabdus spongiae gen. nov., sp. nov., isolated from a marine sponge in South-West Iceland.</title>
        <authorList>
            <person name="Knobloch S."/>
            <person name="Daussin A."/>
            <person name="Johannsson R."/>
            <person name="Marteinsson V.T."/>
        </authorList>
    </citation>
    <scope>NUCLEOTIDE SEQUENCE [LARGE SCALE GENOMIC DNA]</scope>
    <source>
        <strain evidence="1 2">Hp12</strain>
    </source>
</reference>
<dbReference type="RefSeq" id="WP_116686383.1">
    <property type="nucleotide sequence ID" value="NZ_CAWNYD010000002.1"/>
</dbReference>
<dbReference type="Gene3D" id="3.30.420.130">
    <property type="entry name" value="Dinitrogenase iron-molybdenum cofactor biosynthesis domain"/>
    <property type="match status" value="1"/>
</dbReference>
<dbReference type="OrthoDB" id="9797941at2"/>
<keyword evidence="2" id="KW-1185">Reference proteome</keyword>
<evidence type="ECO:0008006" key="3">
    <source>
        <dbReference type="Google" id="ProtNLM"/>
    </source>
</evidence>
<evidence type="ECO:0000313" key="1">
    <source>
        <dbReference type="EMBL" id="PVZ70309.1"/>
    </source>
</evidence>
<dbReference type="Proteomes" id="UP000244906">
    <property type="component" value="Unassembled WGS sequence"/>
</dbReference>
<proteinExistence type="predicted"/>